<proteinExistence type="predicted"/>
<dbReference type="NCBIfam" id="TIGR03750">
    <property type="entry name" value="conj_TIGR03750"/>
    <property type="match status" value="1"/>
</dbReference>
<dbReference type="InterPro" id="IPR021877">
    <property type="entry name" value="DUF3487"/>
</dbReference>
<sequence length="119" mass="12992">MTLTIAFLPDRLNREPVVFRGMTTTELFIALSSGLLAGLLCGIFPAVVLGVWALIPTGALTGAALAVLAGGRWLARLKRGRPDTWLYQMLEARLARRGFGNSRLVQRAAVWSIRRSVKS</sequence>
<feature type="transmembrane region" description="Helical" evidence="1">
    <location>
        <begin position="27"/>
        <end position="47"/>
    </location>
</feature>
<keyword evidence="1" id="KW-1133">Transmembrane helix</keyword>
<keyword evidence="1" id="KW-0472">Membrane</keyword>
<protein>
    <submittedName>
        <fullName evidence="2">TIGR03750 family conjugal transfer protein</fullName>
    </submittedName>
</protein>
<accession>A0ABT8PY21</accession>
<gene>
    <name evidence="2" type="ORF">Q0A17_12915</name>
</gene>
<dbReference type="RefSeq" id="WP_301699306.1">
    <property type="nucleotide sequence ID" value="NZ_JAUJYW010000005.1"/>
</dbReference>
<dbReference type="EMBL" id="JAUJYW010000005">
    <property type="protein sequence ID" value="MDN8600304.1"/>
    <property type="molecule type" value="Genomic_DNA"/>
</dbReference>
<evidence type="ECO:0000256" key="1">
    <source>
        <dbReference type="SAM" id="Phobius"/>
    </source>
</evidence>
<reference evidence="2 3" key="1">
    <citation type="submission" date="2023-07" db="EMBL/GenBank/DDBJ databases">
        <title>Citrobacter selenititolerans sp. nov., isolated from seleniferous soil.</title>
        <authorList>
            <person name="Zhang S."/>
            <person name="Li K."/>
            <person name="Peng J."/>
            <person name="Wang H."/>
            <person name="Sun J."/>
            <person name="Guo Y."/>
        </authorList>
    </citation>
    <scope>NUCLEOTIDE SEQUENCE [LARGE SCALE GENOMIC DNA]</scope>
    <source>
        <strain evidence="2 3">S2-9</strain>
    </source>
</reference>
<dbReference type="Pfam" id="PF11990">
    <property type="entry name" value="DUF3487"/>
    <property type="match status" value="1"/>
</dbReference>
<feature type="transmembrane region" description="Helical" evidence="1">
    <location>
        <begin position="53"/>
        <end position="75"/>
    </location>
</feature>
<keyword evidence="1" id="KW-0812">Transmembrane</keyword>
<keyword evidence="3" id="KW-1185">Reference proteome</keyword>
<name>A0ABT8PY21_9ENTR</name>
<organism evidence="2 3">
    <name type="scientific">Citrobacter enshiensis</name>
    <dbReference type="NCBI Taxonomy" id="2971264"/>
    <lineage>
        <taxon>Bacteria</taxon>
        <taxon>Pseudomonadati</taxon>
        <taxon>Pseudomonadota</taxon>
        <taxon>Gammaproteobacteria</taxon>
        <taxon>Enterobacterales</taxon>
        <taxon>Enterobacteriaceae</taxon>
        <taxon>Citrobacter</taxon>
    </lineage>
</organism>
<evidence type="ECO:0000313" key="3">
    <source>
        <dbReference type="Proteomes" id="UP001174867"/>
    </source>
</evidence>
<evidence type="ECO:0000313" key="2">
    <source>
        <dbReference type="EMBL" id="MDN8600304.1"/>
    </source>
</evidence>
<dbReference type="Proteomes" id="UP001174867">
    <property type="component" value="Unassembled WGS sequence"/>
</dbReference>
<comment type="caution">
    <text evidence="2">The sequence shown here is derived from an EMBL/GenBank/DDBJ whole genome shotgun (WGS) entry which is preliminary data.</text>
</comment>